<comment type="caution">
    <text evidence="1">The sequence shown here is derived from an EMBL/GenBank/DDBJ whole genome shotgun (WGS) entry which is preliminary data.</text>
</comment>
<accession>A0A4C1TB32</accession>
<dbReference type="Proteomes" id="UP000299102">
    <property type="component" value="Unassembled WGS sequence"/>
</dbReference>
<sequence>MPAHIRRVPEFLGGVQNQVSKVEPAIEPCIQPFKSFPALLSSVPDDNLRPRRYPRTMPLRFTGNFEHAAESPTPATTHCQHPLCPMTSQDNLLEILLLLMPGYPSSGTYWPSLGTIKVPENRRLAYVRREPINAWGLPRVKYFKSAPNLGPGKR</sequence>
<name>A0A4C1TB32_EUMVA</name>
<reference evidence="1 2" key="1">
    <citation type="journal article" date="2019" name="Commun. Biol.">
        <title>The bagworm genome reveals a unique fibroin gene that provides high tensile strength.</title>
        <authorList>
            <person name="Kono N."/>
            <person name="Nakamura H."/>
            <person name="Ohtoshi R."/>
            <person name="Tomita M."/>
            <person name="Numata K."/>
            <person name="Arakawa K."/>
        </authorList>
    </citation>
    <scope>NUCLEOTIDE SEQUENCE [LARGE SCALE GENOMIC DNA]</scope>
</reference>
<protein>
    <submittedName>
        <fullName evidence="1">Uncharacterized protein</fullName>
    </submittedName>
</protein>
<keyword evidence="2" id="KW-1185">Reference proteome</keyword>
<organism evidence="1 2">
    <name type="scientific">Eumeta variegata</name>
    <name type="common">Bagworm moth</name>
    <name type="synonym">Eumeta japonica</name>
    <dbReference type="NCBI Taxonomy" id="151549"/>
    <lineage>
        <taxon>Eukaryota</taxon>
        <taxon>Metazoa</taxon>
        <taxon>Ecdysozoa</taxon>
        <taxon>Arthropoda</taxon>
        <taxon>Hexapoda</taxon>
        <taxon>Insecta</taxon>
        <taxon>Pterygota</taxon>
        <taxon>Neoptera</taxon>
        <taxon>Endopterygota</taxon>
        <taxon>Lepidoptera</taxon>
        <taxon>Glossata</taxon>
        <taxon>Ditrysia</taxon>
        <taxon>Tineoidea</taxon>
        <taxon>Psychidae</taxon>
        <taxon>Oiketicinae</taxon>
        <taxon>Eumeta</taxon>
    </lineage>
</organism>
<evidence type="ECO:0000313" key="1">
    <source>
        <dbReference type="EMBL" id="GBP10627.1"/>
    </source>
</evidence>
<dbReference type="AlphaFoldDB" id="A0A4C1TB32"/>
<dbReference type="EMBL" id="BGZK01004731">
    <property type="protein sequence ID" value="GBP10627.1"/>
    <property type="molecule type" value="Genomic_DNA"/>
</dbReference>
<evidence type="ECO:0000313" key="2">
    <source>
        <dbReference type="Proteomes" id="UP000299102"/>
    </source>
</evidence>
<gene>
    <name evidence="1" type="ORF">EVAR_89632_1</name>
</gene>
<proteinExistence type="predicted"/>